<feature type="transmembrane region" description="Helical" evidence="6">
    <location>
        <begin position="431"/>
        <end position="455"/>
    </location>
</feature>
<proteinExistence type="predicted"/>
<evidence type="ECO:0000259" key="7">
    <source>
        <dbReference type="PROSITE" id="PS50850"/>
    </source>
</evidence>
<evidence type="ECO:0000256" key="5">
    <source>
        <dbReference type="SAM" id="MobiDB-lite"/>
    </source>
</evidence>
<feature type="transmembrane region" description="Helical" evidence="6">
    <location>
        <begin position="380"/>
        <end position="397"/>
    </location>
</feature>
<dbReference type="PROSITE" id="PS50850">
    <property type="entry name" value="MFS"/>
    <property type="match status" value="1"/>
</dbReference>
<feature type="transmembrane region" description="Helical" evidence="6">
    <location>
        <begin position="69"/>
        <end position="91"/>
    </location>
</feature>
<sequence>MKRWPRVQTPFEQGGYLVTTSSINEHVIDIGNDDLDAQYKNAKNGSKYIAQKTFDDIFTLDRYQFLLQIFNEFCIFCMMSNMVFMIFGGALPKVDCRLFDSNFSSLLDDRLAPKMEYEFASAAVEFNLICDQKVWSTYATSLQMIGVIFGAFVNGQLSDTFGRRKVLIVNLGALAILCGLSAFSPSFAIFILFRFAIGCFVGGVNTIWSVFIIENLPRAHRFWLCNLVTWAPNYIILAFAAYLMAEWRKLALLCSLLSLPGILLLIFVIQESPYYLLQKGRYKEAIDVLTTISSWNSESIPRREIAEIVALEASKKHREKTATFIKRYTYLDLYHSPRLALYTITTSFGFITANCVTYSLLFNLSIVDGSLYVNTALSGALRYVIGISIALIDYLCVNAGRKTVHAGSMAFIVACLSGIVLILNYEVGDKYAYLIRMFTLIAFGITGSIFTQLWLITAELFPTVVRNLANAHGNVLSRMGSAMAPSIFELATISPEAPYLLLTCISTIDIIAIWFGIPETKNKHLIDDFISERIHNSKQRNEERTAIVITSDPKPNFSPSTQ</sequence>
<organism evidence="8 9">
    <name type="scientific">Toxocara canis</name>
    <name type="common">Canine roundworm</name>
    <dbReference type="NCBI Taxonomy" id="6265"/>
    <lineage>
        <taxon>Eukaryota</taxon>
        <taxon>Metazoa</taxon>
        <taxon>Ecdysozoa</taxon>
        <taxon>Nematoda</taxon>
        <taxon>Chromadorea</taxon>
        <taxon>Rhabditida</taxon>
        <taxon>Spirurina</taxon>
        <taxon>Ascaridomorpha</taxon>
        <taxon>Ascaridoidea</taxon>
        <taxon>Toxocaridae</taxon>
        <taxon>Toxocara</taxon>
    </lineage>
</organism>
<gene>
    <name evidence="8" type="primary">Slc22a21</name>
    <name evidence="8" type="ORF">Tcan_18421</name>
</gene>
<evidence type="ECO:0000256" key="1">
    <source>
        <dbReference type="ARBA" id="ARBA00004141"/>
    </source>
</evidence>
<evidence type="ECO:0000256" key="2">
    <source>
        <dbReference type="ARBA" id="ARBA00022692"/>
    </source>
</evidence>
<keyword evidence="3 6" id="KW-1133">Transmembrane helix</keyword>
<evidence type="ECO:0000313" key="9">
    <source>
        <dbReference type="Proteomes" id="UP000031036"/>
    </source>
</evidence>
<comment type="caution">
    <text evidence="8">The sequence shown here is derived from an EMBL/GenBank/DDBJ whole genome shotgun (WGS) entry which is preliminary data.</text>
</comment>
<dbReference type="InterPro" id="IPR036259">
    <property type="entry name" value="MFS_trans_sf"/>
</dbReference>
<feature type="domain" description="Major facilitator superfamily (MFS) profile" evidence="7">
    <location>
        <begin position="81"/>
        <end position="521"/>
    </location>
</feature>
<evidence type="ECO:0000256" key="3">
    <source>
        <dbReference type="ARBA" id="ARBA00022989"/>
    </source>
</evidence>
<dbReference type="AlphaFoldDB" id="A0A0B2VXQ3"/>
<protein>
    <submittedName>
        <fullName evidence="8">Solute carrier family 22 member 21</fullName>
    </submittedName>
</protein>
<dbReference type="Gene3D" id="1.20.1250.20">
    <property type="entry name" value="MFS general substrate transporter like domains"/>
    <property type="match status" value="1"/>
</dbReference>
<keyword evidence="9" id="KW-1185">Reference proteome</keyword>
<dbReference type="InterPro" id="IPR020846">
    <property type="entry name" value="MFS_dom"/>
</dbReference>
<reference evidence="8 9" key="1">
    <citation type="submission" date="2014-11" db="EMBL/GenBank/DDBJ databases">
        <title>Genetic blueprint of the zoonotic pathogen Toxocara canis.</title>
        <authorList>
            <person name="Zhu X.-Q."/>
            <person name="Korhonen P.K."/>
            <person name="Cai H."/>
            <person name="Young N.D."/>
            <person name="Nejsum P."/>
            <person name="von Samson-Himmelstjerna G."/>
            <person name="Boag P.R."/>
            <person name="Tan P."/>
            <person name="Li Q."/>
            <person name="Min J."/>
            <person name="Yang Y."/>
            <person name="Wang X."/>
            <person name="Fang X."/>
            <person name="Hall R.S."/>
            <person name="Hofmann A."/>
            <person name="Sternberg P.W."/>
            <person name="Jex A.R."/>
            <person name="Gasser R.B."/>
        </authorList>
    </citation>
    <scope>NUCLEOTIDE SEQUENCE [LARGE SCALE GENOMIC DNA]</scope>
    <source>
        <strain evidence="8">PN_DK_2014</strain>
    </source>
</reference>
<keyword evidence="2 6" id="KW-0812">Transmembrane</keyword>
<feature type="transmembrane region" description="Helical" evidence="6">
    <location>
        <begin position="499"/>
        <end position="517"/>
    </location>
</feature>
<dbReference type="SUPFAM" id="SSF103473">
    <property type="entry name" value="MFS general substrate transporter"/>
    <property type="match status" value="1"/>
</dbReference>
<dbReference type="PANTHER" id="PTHR24064">
    <property type="entry name" value="SOLUTE CARRIER FAMILY 22 MEMBER"/>
    <property type="match status" value="1"/>
</dbReference>
<dbReference type="GO" id="GO:0016020">
    <property type="term" value="C:membrane"/>
    <property type="evidence" value="ECO:0007669"/>
    <property type="project" value="UniProtKB-SubCell"/>
</dbReference>
<dbReference type="EMBL" id="JPKZ01000620">
    <property type="protein sequence ID" value="KHN86448.1"/>
    <property type="molecule type" value="Genomic_DNA"/>
</dbReference>
<keyword evidence="4 6" id="KW-0472">Membrane</keyword>
<feature type="transmembrane region" description="Helical" evidence="6">
    <location>
        <begin position="250"/>
        <end position="269"/>
    </location>
</feature>
<accession>A0A0B2VXQ3</accession>
<dbReference type="InterPro" id="IPR005828">
    <property type="entry name" value="MFS_sugar_transport-like"/>
</dbReference>
<evidence type="ECO:0000256" key="6">
    <source>
        <dbReference type="SAM" id="Phobius"/>
    </source>
</evidence>
<feature type="transmembrane region" description="Helical" evidence="6">
    <location>
        <begin position="189"/>
        <end position="211"/>
    </location>
</feature>
<dbReference type="OrthoDB" id="3936150at2759"/>
<name>A0A0B2VXQ3_TOXCA</name>
<dbReference type="GO" id="GO:0022857">
    <property type="term" value="F:transmembrane transporter activity"/>
    <property type="evidence" value="ECO:0007669"/>
    <property type="project" value="InterPro"/>
</dbReference>
<dbReference type="Proteomes" id="UP000031036">
    <property type="component" value="Unassembled WGS sequence"/>
</dbReference>
<comment type="subcellular location">
    <subcellularLocation>
        <location evidence="1">Membrane</location>
        <topology evidence="1">Multi-pass membrane protein</topology>
    </subcellularLocation>
</comment>
<feature type="transmembrane region" description="Helical" evidence="6">
    <location>
        <begin position="135"/>
        <end position="154"/>
    </location>
</feature>
<feature type="transmembrane region" description="Helical" evidence="6">
    <location>
        <begin position="404"/>
        <end position="425"/>
    </location>
</feature>
<feature type="transmembrane region" description="Helical" evidence="6">
    <location>
        <begin position="339"/>
        <end position="360"/>
    </location>
</feature>
<evidence type="ECO:0000256" key="4">
    <source>
        <dbReference type="ARBA" id="ARBA00023136"/>
    </source>
</evidence>
<feature type="region of interest" description="Disordered" evidence="5">
    <location>
        <begin position="541"/>
        <end position="562"/>
    </location>
</feature>
<feature type="transmembrane region" description="Helical" evidence="6">
    <location>
        <begin position="166"/>
        <end position="183"/>
    </location>
</feature>
<dbReference type="OMA" id="PSAHRLW"/>
<dbReference type="Pfam" id="PF00083">
    <property type="entry name" value="Sugar_tr"/>
    <property type="match status" value="1"/>
</dbReference>
<evidence type="ECO:0000313" key="8">
    <source>
        <dbReference type="EMBL" id="KHN86448.1"/>
    </source>
</evidence>
<dbReference type="STRING" id="6265.A0A0B2VXQ3"/>